<protein>
    <submittedName>
        <fullName evidence="6">Chaperonin</fullName>
    </submittedName>
</protein>
<dbReference type="PANTHER" id="PTHR11353">
    <property type="entry name" value="CHAPERONIN"/>
    <property type="match status" value="1"/>
</dbReference>
<dbReference type="GO" id="GO:0005524">
    <property type="term" value="F:ATP binding"/>
    <property type="evidence" value="ECO:0007669"/>
    <property type="project" value="UniProtKB-KW"/>
</dbReference>
<dbReference type="InterPro" id="IPR017998">
    <property type="entry name" value="Chaperone_TCP-1"/>
</dbReference>
<dbReference type="PRINTS" id="PR00304">
    <property type="entry name" value="TCOMPLEXTCP1"/>
</dbReference>
<proteinExistence type="inferred from homology"/>
<dbReference type="Gene3D" id="3.30.260.10">
    <property type="entry name" value="TCP-1-like chaperonin intermediate domain"/>
    <property type="match status" value="1"/>
</dbReference>
<dbReference type="Proteomes" id="UP000215596">
    <property type="component" value="Unassembled WGS sequence"/>
</dbReference>
<dbReference type="Gene3D" id="1.10.560.10">
    <property type="entry name" value="GroEL-like equatorial domain"/>
    <property type="match status" value="1"/>
</dbReference>
<dbReference type="GO" id="GO:0051082">
    <property type="term" value="F:unfolded protein binding"/>
    <property type="evidence" value="ECO:0007669"/>
    <property type="project" value="InterPro"/>
</dbReference>
<comment type="similarity">
    <text evidence="2">Belongs to the TCP-1 chaperonin family.</text>
</comment>
<dbReference type="InterPro" id="IPR027410">
    <property type="entry name" value="TCP-1-like_intermed_sf"/>
</dbReference>
<dbReference type="GO" id="GO:0140662">
    <property type="term" value="F:ATP-dependent protein folding chaperone"/>
    <property type="evidence" value="ECO:0007669"/>
    <property type="project" value="InterPro"/>
</dbReference>
<dbReference type="AlphaFoldDB" id="A0A268F4K5"/>
<dbReference type="InterPro" id="IPR027409">
    <property type="entry name" value="GroEL-like_apical_dom_sf"/>
</dbReference>
<evidence type="ECO:0000256" key="3">
    <source>
        <dbReference type="ARBA" id="ARBA00022741"/>
    </source>
</evidence>
<dbReference type="RefSeq" id="WP_095263092.1">
    <property type="nucleotide sequence ID" value="NZ_NPBY01000003.1"/>
</dbReference>
<sequence>MSQGQQGHVDGDDRYSTLLNNSNAVRAVTSAVEGTLGPKGLDVMLVGPRGEVIITNDGVTILDKMDVSHPAARLLIQVARAQQEKIGDGTTTATVLAGALVQEGVSRITKGVPASKVVEGMRQGVATALQLLRDRVRHIDGLDDPLLERTVYVAGRERRDIVELIMEAASKAGLARLKDPAYTLADHIVALENAENEVFEGLLLRQKPIYNREAREFHDARVLVLFDALEPDEMDEEALTTEAGFAQYMDLRKQFASDLAKLADLSVKLILLEKGVHPDAEQFCLDHGIMVVPRVSRAVLRQVCDMTGAVAGRRKALHKDAEPLLSLMGRTPKVTYDERIERVRLACGGTDERLVTVIVGASTSEVVGEAARIAGDAASALQAAITGGVLPGGGTSELAVSYELERIREAQKGMEAFGFEAISSALRKPMSQILLNAGYNPLEKMEEVRAAQINEGSDSMGIDCDSGSVVDYETAGIVDPAPVKLHGLRAAGEVAAAVLRIHHVIKMKDLGDSAGI</sequence>
<evidence type="ECO:0000256" key="5">
    <source>
        <dbReference type="ARBA" id="ARBA00023186"/>
    </source>
</evidence>
<evidence type="ECO:0000313" key="6">
    <source>
        <dbReference type="EMBL" id="PAD80298.1"/>
    </source>
</evidence>
<evidence type="ECO:0000256" key="2">
    <source>
        <dbReference type="ARBA" id="ARBA00008020"/>
    </source>
</evidence>
<dbReference type="InterPro" id="IPR027413">
    <property type="entry name" value="GROEL-like_equatorial_sf"/>
</dbReference>
<organism evidence="6 7">
    <name type="scientific">Paenibacillus campinasensis</name>
    <dbReference type="NCBI Taxonomy" id="66347"/>
    <lineage>
        <taxon>Bacteria</taxon>
        <taxon>Bacillati</taxon>
        <taxon>Bacillota</taxon>
        <taxon>Bacilli</taxon>
        <taxon>Bacillales</taxon>
        <taxon>Paenibacillaceae</taxon>
        <taxon>Paenibacillus</taxon>
    </lineage>
</organism>
<dbReference type="PROSITE" id="PS00751">
    <property type="entry name" value="TCP1_2"/>
    <property type="match status" value="1"/>
</dbReference>
<keyword evidence="5" id="KW-0143">Chaperone</keyword>
<dbReference type="SUPFAM" id="SSF48592">
    <property type="entry name" value="GroEL equatorial domain-like"/>
    <property type="match status" value="1"/>
</dbReference>
<evidence type="ECO:0000313" key="7">
    <source>
        <dbReference type="Proteomes" id="UP000215596"/>
    </source>
</evidence>
<evidence type="ECO:0000256" key="4">
    <source>
        <dbReference type="ARBA" id="ARBA00022840"/>
    </source>
</evidence>
<accession>A0A268F4K5</accession>
<dbReference type="InterPro" id="IPR002194">
    <property type="entry name" value="Chaperonin_TCP-1_CS"/>
</dbReference>
<reference evidence="6 7" key="1">
    <citation type="submission" date="2017-07" db="EMBL/GenBank/DDBJ databases">
        <title>Isolation and whole genome analysis of endospore-forming bacteria from heroin.</title>
        <authorList>
            <person name="Kalinowski J."/>
            <person name="Ahrens B."/>
            <person name="Al-Dilaimi A."/>
            <person name="Winkler A."/>
            <person name="Wibberg D."/>
            <person name="Schleenbecker U."/>
            <person name="Ruckert C."/>
            <person name="Wolfel R."/>
            <person name="Grass G."/>
        </authorList>
    </citation>
    <scope>NUCLEOTIDE SEQUENCE [LARGE SCALE GENOMIC DNA]</scope>
    <source>
        <strain evidence="6 7">7537-G1</strain>
    </source>
</reference>
<dbReference type="GO" id="GO:0016887">
    <property type="term" value="F:ATP hydrolysis activity"/>
    <property type="evidence" value="ECO:0007669"/>
    <property type="project" value="InterPro"/>
</dbReference>
<dbReference type="Pfam" id="PF00118">
    <property type="entry name" value="Cpn60_TCP1"/>
    <property type="match status" value="1"/>
</dbReference>
<dbReference type="EMBL" id="NPBY01000003">
    <property type="protein sequence ID" value="PAD80298.1"/>
    <property type="molecule type" value="Genomic_DNA"/>
</dbReference>
<keyword evidence="4" id="KW-0067">ATP-binding</keyword>
<comment type="caution">
    <text evidence="6">The sequence shown here is derived from an EMBL/GenBank/DDBJ whole genome shotgun (WGS) entry which is preliminary data.</text>
</comment>
<comment type="similarity">
    <text evidence="1">Belongs to the chaperonin (HSP60) family.</text>
</comment>
<dbReference type="Gene3D" id="3.50.7.10">
    <property type="entry name" value="GroEL"/>
    <property type="match status" value="1"/>
</dbReference>
<name>A0A268F4K5_9BACL</name>
<dbReference type="OrthoDB" id="2379282at2"/>
<keyword evidence="3" id="KW-0547">Nucleotide-binding</keyword>
<dbReference type="CDD" id="cd00309">
    <property type="entry name" value="chaperonin_type_I_II"/>
    <property type="match status" value="1"/>
</dbReference>
<evidence type="ECO:0000256" key="1">
    <source>
        <dbReference type="ARBA" id="ARBA00006607"/>
    </source>
</evidence>
<dbReference type="InterPro" id="IPR002423">
    <property type="entry name" value="Cpn60/GroEL/TCP-1"/>
</dbReference>
<dbReference type="SUPFAM" id="SSF52029">
    <property type="entry name" value="GroEL apical domain-like"/>
    <property type="match status" value="1"/>
</dbReference>
<gene>
    <name evidence="6" type="ORF">CHH67_00890</name>
</gene>